<feature type="transmembrane region" description="Helical" evidence="1">
    <location>
        <begin position="288"/>
        <end position="308"/>
    </location>
</feature>
<proteinExistence type="predicted"/>
<dbReference type="AlphaFoldDB" id="A0A644YV82"/>
<feature type="transmembrane region" description="Helical" evidence="1">
    <location>
        <begin position="36"/>
        <end position="54"/>
    </location>
</feature>
<organism evidence="3">
    <name type="scientific">bioreactor metagenome</name>
    <dbReference type="NCBI Taxonomy" id="1076179"/>
    <lineage>
        <taxon>unclassified sequences</taxon>
        <taxon>metagenomes</taxon>
        <taxon>ecological metagenomes</taxon>
    </lineage>
</organism>
<comment type="caution">
    <text evidence="3">The sequence shown here is derived from an EMBL/GenBank/DDBJ whole genome shotgun (WGS) entry which is preliminary data.</text>
</comment>
<dbReference type="PANTHER" id="PTHR34978:SF3">
    <property type="entry name" value="SLR0241 PROTEIN"/>
    <property type="match status" value="1"/>
</dbReference>
<sequence length="757" mass="84312">MESVFLKLLNMSIAAGWLVLAVVALRFLLKKAPKTIRCVLWALVGIRLICPFSFESALSLIPSAETVSPDILYSQVPTIHTGIGSLNRAVNPIISESLAPTASASVNPLQVMTITASMVWITGVAILLTYAAISYLRLRRRVSMAIRMRDNLWLCDQVSSPFILGFFKPHIYLPCDMDERHLAHVVAHENAHIRRHDHWWKLIGFTLLTVYWFNPLMWLAYVLLCRDIELACDEKVVKEMGTAGKKAYSEALLSCSVTQRMITACPLAFGEVGVKERIRNVLNYKKPAFWIIVAAATACVVLAVCFLTNPKVYAQELKVNGVLYSQQGENISDLPNGSTELGTLDRVYHRTVEHPAEDYAATNIDEKYAGCPIYQSGNAEDTVYLYDYSGFYIPYVMTAGDTVDFSSSSGHVAGSSVLTLSDVLKLSQKGEALSWDDFDSYQYMETGSGLYIRVYEIDSIFSVWIGGGLTSEKPMYIYLKANTGTDNSIDIRTEDVSVFIGAHKEALLDAAVSAAILDHNGGKYGDNDFACESHVALGTLPGKRWDEVSNSTIPTVEVYLMALYQEYQYSGDSFSNTGGSHIPCVLTFDDTEAGYILTDYWEPRDGSYYKPDIEKRFHGLDAATIANALDTQRYIEVQQKECDEKAAQYLAGLTQNGMMGSLDSEPIRVYVFEESEDVVKPSVALYENEEFSFTFSAISNYWGHGTYEINDNHMILKTDDGSYQYVFEMVSDALVFDADDSSSQTWFSGIYDGAVFK</sequence>
<keyword evidence="1" id="KW-0812">Transmembrane</keyword>
<feature type="domain" description="Peptidase M56" evidence="2">
    <location>
        <begin position="7"/>
        <end position="280"/>
    </location>
</feature>
<dbReference type="EMBL" id="VSSQ01006377">
    <property type="protein sequence ID" value="MPM32495.1"/>
    <property type="molecule type" value="Genomic_DNA"/>
</dbReference>
<evidence type="ECO:0000259" key="2">
    <source>
        <dbReference type="Pfam" id="PF05569"/>
    </source>
</evidence>
<name>A0A644YV82_9ZZZZ</name>
<dbReference type="InterPro" id="IPR052173">
    <property type="entry name" value="Beta-lactam_resp_regulator"/>
</dbReference>
<evidence type="ECO:0000313" key="3">
    <source>
        <dbReference type="EMBL" id="MPM32495.1"/>
    </source>
</evidence>
<feature type="transmembrane region" description="Helical" evidence="1">
    <location>
        <begin position="118"/>
        <end position="138"/>
    </location>
</feature>
<feature type="transmembrane region" description="Helical" evidence="1">
    <location>
        <begin position="12"/>
        <end position="29"/>
    </location>
</feature>
<dbReference type="Pfam" id="PF05569">
    <property type="entry name" value="Peptidase_M56"/>
    <property type="match status" value="1"/>
</dbReference>
<reference evidence="3" key="1">
    <citation type="submission" date="2019-08" db="EMBL/GenBank/DDBJ databases">
        <authorList>
            <person name="Kucharzyk K."/>
            <person name="Murdoch R.W."/>
            <person name="Higgins S."/>
            <person name="Loffler F."/>
        </authorList>
    </citation>
    <scope>NUCLEOTIDE SEQUENCE</scope>
</reference>
<protein>
    <recommendedName>
        <fullName evidence="2">Peptidase M56 domain-containing protein</fullName>
    </recommendedName>
</protein>
<keyword evidence="1" id="KW-1133">Transmembrane helix</keyword>
<accession>A0A644YV82</accession>
<dbReference type="CDD" id="cd07341">
    <property type="entry name" value="M56_BlaR1_MecR1_like"/>
    <property type="match status" value="1"/>
</dbReference>
<dbReference type="InterPro" id="IPR008756">
    <property type="entry name" value="Peptidase_M56"/>
</dbReference>
<feature type="transmembrane region" description="Helical" evidence="1">
    <location>
        <begin position="202"/>
        <end position="224"/>
    </location>
</feature>
<evidence type="ECO:0000256" key="1">
    <source>
        <dbReference type="SAM" id="Phobius"/>
    </source>
</evidence>
<dbReference type="PANTHER" id="PTHR34978">
    <property type="entry name" value="POSSIBLE SENSOR-TRANSDUCER PROTEIN BLAR"/>
    <property type="match status" value="1"/>
</dbReference>
<gene>
    <name evidence="3" type="ORF">SDC9_79058</name>
</gene>
<keyword evidence="1" id="KW-0472">Membrane</keyword>